<dbReference type="InterPro" id="IPR003018">
    <property type="entry name" value="GAF"/>
</dbReference>
<name>A0A5A9VYN3_9GAMM</name>
<dbReference type="CDD" id="cd01949">
    <property type="entry name" value="GGDEF"/>
    <property type="match status" value="1"/>
</dbReference>
<dbReference type="PANTHER" id="PTHR44757:SF2">
    <property type="entry name" value="BIOFILM ARCHITECTURE MAINTENANCE PROTEIN MBAA"/>
    <property type="match status" value="1"/>
</dbReference>
<dbReference type="PANTHER" id="PTHR44757">
    <property type="entry name" value="DIGUANYLATE CYCLASE DGCP"/>
    <property type="match status" value="1"/>
</dbReference>
<dbReference type="InterPro" id="IPR035965">
    <property type="entry name" value="PAS-like_dom_sf"/>
</dbReference>
<dbReference type="SMART" id="SM00091">
    <property type="entry name" value="PAS"/>
    <property type="match status" value="1"/>
</dbReference>
<gene>
    <name evidence="5" type="ORF">E1H14_12660</name>
</gene>
<dbReference type="Proteomes" id="UP000325302">
    <property type="component" value="Unassembled WGS sequence"/>
</dbReference>
<evidence type="ECO:0000259" key="3">
    <source>
        <dbReference type="PROSITE" id="PS50883"/>
    </source>
</evidence>
<dbReference type="Gene3D" id="3.20.20.450">
    <property type="entry name" value="EAL domain"/>
    <property type="match status" value="1"/>
</dbReference>
<dbReference type="SMART" id="SM00065">
    <property type="entry name" value="GAF"/>
    <property type="match status" value="1"/>
</dbReference>
<dbReference type="SUPFAM" id="SSF55073">
    <property type="entry name" value="Nucleotide cyclase"/>
    <property type="match status" value="1"/>
</dbReference>
<comment type="cofactor">
    <cofactor evidence="1">
        <name>Mg(2+)</name>
        <dbReference type="ChEBI" id="CHEBI:18420"/>
    </cofactor>
</comment>
<dbReference type="Gene3D" id="3.30.70.270">
    <property type="match status" value="1"/>
</dbReference>
<dbReference type="RefSeq" id="WP_149391850.1">
    <property type="nucleotide sequence ID" value="NZ_SMRS01000012.1"/>
</dbReference>
<dbReference type="InterPro" id="IPR035919">
    <property type="entry name" value="EAL_sf"/>
</dbReference>
<dbReference type="OrthoDB" id="9787514at2"/>
<dbReference type="PROSITE" id="PS50112">
    <property type="entry name" value="PAS"/>
    <property type="match status" value="1"/>
</dbReference>
<sequence length="750" mass="84767">MDSVPSDLLLYQRFEQERLISRISSAIVRCNYEQLDEQIEMCLHWLAEFVDSDRSYLFMIRDEMIADNTHEWCAAGVSPQKMYLQNLHLGAEFPFAHQIRHHQVVNYPNIAALPECCAGERTLLTQQGIQSLIAVPMVSNKRLLGFIGIDAVLKPRQWNENVCHLLRLVGEMFTQALEHKRTETLLKASEARLRYVFETIPTIAVQGYDAERRVFLWNQASEVLYGYTREEALGRPLEDLIVPEQDREYVVEAITAWIEQGAEIPAAELTLQHKDGRLLNVFSSHVMHTSLVGEKELYCVDVDLTPLKQAQKELEKRAHFDALTGLPNRILLSDRLNQMISSSRRLEQLVAVAYLDLDGFKQINDLYGHTLGDRFLCELAKLMKHVLREEDTLARIGGDEFVAILGGLNSLIDCEPVLKRLLVAASTPIQLEGLNLRVSASIGVTLYPLDDVDPDQLLRHADQAMYQAKQAGKDRYQLFDIQLEAEIRQKQQSLREITQGLDASEFVLFYQPKINMQTCAFEGAEALIRWQHPERGLLSPAAFLPVTEGHQLELRLGAWVLRQALAQMQAWHDMGFDCPLSINISAQQIQHPEFAQALKTLLDTYPEVPKQMLQLEILETSALADIESVTPILQQCRALGVSLALDDFGTGYSSLAYLKRLPIDCLKIDQSFVRDMLQDSDDLSIIQGILSLARAFHLHVIAEGVETAAHGRQLLQLGCHLGQGYGIARPMPADQLSAWVHNDLPNLCLT</sequence>
<comment type="caution">
    <text evidence="5">The sequence shown here is derived from an EMBL/GenBank/DDBJ whole genome shotgun (WGS) entry which is preliminary data.</text>
</comment>
<dbReference type="CDD" id="cd00130">
    <property type="entry name" value="PAS"/>
    <property type="match status" value="1"/>
</dbReference>
<proteinExistence type="predicted"/>
<dbReference type="Pfam" id="PF00990">
    <property type="entry name" value="GGDEF"/>
    <property type="match status" value="1"/>
</dbReference>
<dbReference type="InterPro" id="IPR000014">
    <property type="entry name" value="PAS"/>
</dbReference>
<dbReference type="SUPFAM" id="SSF55781">
    <property type="entry name" value="GAF domain-like"/>
    <property type="match status" value="1"/>
</dbReference>
<dbReference type="CDD" id="cd01948">
    <property type="entry name" value="EAL"/>
    <property type="match status" value="1"/>
</dbReference>
<dbReference type="Gene3D" id="3.30.450.20">
    <property type="entry name" value="PAS domain"/>
    <property type="match status" value="1"/>
</dbReference>
<organism evidence="5 6">
    <name type="scientific">Nitrincola tapanii</name>
    <dbReference type="NCBI Taxonomy" id="1708751"/>
    <lineage>
        <taxon>Bacteria</taxon>
        <taxon>Pseudomonadati</taxon>
        <taxon>Pseudomonadota</taxon>
        <taxon>Gammaproteobacteria</taxon>
        <taxon>Oceanospirillales</taxon>
        <taxon>Oceanospirillaceae</taxon>
        <taxon>Nitrincola</taxon>
    </lineage>
</organism>
<dbReference type="InterPro" id="IPR052155">
    <property type="entry name" value="Biofilm_reg_signaling"/>
</dbReference>
<dbReference type="InterPro" id="IPR043128">
    <property type="entry name" value="Rev_trsase/Diguanyl_cyclase"/>
</dbReference>
<dbReference type="PROSITE" id="PS50887">
    <property type="entry name" value="GGDEF"/>
    <property type="match status" value="1"/>
</dbReference>
<dbReference type="SUPFAM" id="SSF55785">
    <property type="entry name" value="PYP-like sensor domain (PAS domain)"/>
    <property type="match status" value="1"/>
</dbReference>
<feature type="domain" description="GGDEF" evidence="4">
    <location>
        <begin position="348"/>
        <end position="481"/>
    </location>
</feature>
<evidence type="ECO:0000256" key="1">
    <source>
        <dbReference type="ARBA" id="ARBA00001946"/>
    </source>
</evidence>
<evidence type="ECO:0000313" key="6">
    <source>
        <dbReference type="Proteomes" id="UP000325302"/>
    </source>
</evidence>
<dbReference type="InterPro" id="IPR029016">
    <property type="entry name" value="GAF-like_dom_sf"/>
</dbReference>
<dbReference type="AlphaFoldDB" id="A0A5A9VYN3"/>
<protein>
    <submittedName>
        <fullName evidence="5">EAL domain-containing protein</fullName>
    </submittedName>
</protein>
<keyword evidence="6" id="KW-1185">Reference proteome</keyword>
<evidence type="ECO:0000313" key="5">
    <source>
        <dbReference type="EMBL" id="KAA0873586.1"/>
    </source>
</evidence>
<dbReference type="FunFam" id="3.30.70.270:FF:000001">
    <property type="entry name" value="Diguanylate cyclase domain protein"/>
    <property type="match status" value="1"/>
</dbReference>
<dbReference type="Gene3D" id="3.30.450.40">
    <property type="match status" value="1"/>
</dbReference>
<dbReference type="SUPFAM" id="SSF141868">
    <property type="entry name" value="EAL domain-like"/>
    <property type="match status" value="1"/>
</dbReference>
<dbReference type="Pfam" id="PF01590">
    <property type="entry name" value="GAF"/>
    <property type="match status" value="1"/>
</dbReference>
<dbReference type="NCBIfam" id="TIGR00254">
    <property type="entry name" value="GGDEF"/>
    <property type="match status" value="1"/>
</dbReference>
<dbReference type="InterPro" id="IPR013767">
    <property type="entry name" value="PAS_fold"/>
</dbReference>
<feature type="domain" description="PAS" evidence="2">
    <location>
        <begin position="189"/>
        <end position="261"/>
    </location>
</feature>
<dbReference type="InterPro" id="IPR029787">
    <property type="entry name" value="Nucleotide_cyclase"/>
</dbReference>
<dbReference type="NCBIfam" id="TIGR00229">
    <property type="entry name" value="sensory_box"/>
    <property type="match status" value="1"/>
</dbReference>
<dbReference type="InterPro" id="IPR001633">
    <property type="entry name" value="EAL_dom"/>
</dbReference>
<reference evidence="5 6" key="1">
    <citation type="submission" date="2019-03" db="EMBL/GenBank/DDBJ databases">
        <title>Nitrincola sp. nov. isolated from an Indian soda lake.</title>
        <authorList>
            <person name="Joshi A."/>
            <person name="Thite S.V."/>
            <person name="Joseph N."/>
            <person name="Dhotre D."/>
            <person name="Moorthy M."/>
            <person name="Shouche Y.S."/>
        </authorList>
    </citation>
    <scope>NUCLEOTIDE SEQUENCE [LARGE SCALE GENOMIC DNA]</scope>
    <source>
        <strain evidence="5 6">MEB193</strain>
    </source>
</reference>
<dbReference type="EMBL" id="SMRS01000012">
    <property type="protein sequence ID" value="KAA0873586.1"/>
    <property type="molecule type" value="Genomic_DNA"/>
</dbReference>
<dbReference type="Pfam" id="PF00563">
    <property type="entry name" value="EAL"/>
    <property type="match status" value="1"/>
</dbReference>
<dbReference type="PROSITE" id="PS50883">
    <property type="entry name" value="EAL"/>
    <property type="match status" value="1"/>
</dbReference>
<dbReference type="GO" id="GO:0003824">
    <property type="term" value="F:catalytic activity"/>
    <property type="evidence" value="ECO:0007669"/>
    <property type="project" value="UniProtKB-ARBA"/>
</dbReference>
<evidence type="ECO:0000259" key="4">
    <source>
        <dbReference type="PROSITE" id="PS50887"/>
    </source>
</evidence>
<dbReference type="SMART" id="SM00267">
    <property type="entry name" value="GGDEF"/>
    <property type="match status" value="1"/>
</dbReference>
<evidence type="ECO:0000259" key="2">
    <source>
        <dbReference type="PROSITE" id="PS50112"/>
    </source>
</evidence>
<feature type="domain" description="EAL" evidence="3">
    <location>
        <begin position="490"/>
        <end position="744"/>
    </location>
</feature>
<dbReference type="Pfam" id="PF00989">
    <property type="entry name" value="PAS"/>
    <property type="match status" value="1"/>
</dbReference>
<dbReference type="InterPro" id="IPR000160">
    <property type="entry name" value="GGDEF_dom"/>
</dbReference>
<dbReference type="GO" id="GO:0006355">
    <property type="term" value="P:regulation of DNA-templated transcription"/>
    <property type="evidence" value="ECO:0007669"/>
    <property type="project" value="InterPro"/>
</dbReference>
<dbReference type="SMART" id="SM00052">
    <property type="entry name" value="EAL"/>
    <property type="match status" value="1"/>
</dbReference>
<accession>A0A5A9VYN3</accession>